<dbReference type="eggNOG" id="COG1264">
    <property type="taxonomic scope" value="Bacteria"/>
</dbReference>
<gene>
    <name evidence="7" type="ORF">HMPREF0044_1211</name>
</gene>
<dbReference type="GO" id="GO:0005886">
    <property type="term" value="C:plasma membrane"/>
    <property type="evidence" value="ECO:0007669"/>
    <property type="project" value="TreeGrafter"/>
</dbReference>
<dbReference type="GO" id="GO:0008982">
    <property type="term" value="F:protein-N(PI)-phosphohistidine-sugar phosphotransferase activity"/>
    <property type="evidence" value="ECO:0007669"/>
    <property type="project" value="InterPro"/>
</dbReference>
<organism evidence="7 8">
    <name type="scientific">Gleimia coleocanis DSM 15436</name>
    <dbReference type="NCBI Taxonomy" id="525245"/>
    <lineage>
        <taxon>Bacteria</taxon>
        <taxon>Bacillati</taxon>
        <taxon>Actinomycetota</taxon>
        <taxon>Actinomycetes</taxon>
        <taxon>Actinomycetales</taxon>
        <taxon>Actinomycetaceae</taxon>
        <taxon>Gleimia</taxon>
    </lineage>
</organism>
<evidence type="ECO:0000256" key="3">
    <source>
        <dbReference type="ARBA" id="ARBA00022679"/>
    </source>
</evidence>
<evidence type="ECO:0000313" key="8">
    <source>
        <dbReference type="Proteomes" id="UP000010301"/>
    </source>
</evidence>
<dbReference type="InterPro" id="IPR001996">
    <property type="entry name" value="PTS_IIB_1"/>
</dbReference>
<dbReference type="EMBL" id="ACFG01000032">
    <property type="protein sequence ID" value="EEH63610.1"/>
    <property type="molecule type" value="Genomic_DNA"/>
</dbReference>
<dbReference type="PANTHER" id="PTHR30009">
    <property type="entry name" value="CYTOCHROME C-TYPE SYNTHESIS PROTEIN AND PTS TRANSMEMBRANE COMPONENT"/>
    <property type="match status" value="1"/>
</dbReference>
<evidence type="ECO:0000256" key="4">
    <source>
        <dbReference type="ARBA" id="ARBA00022683"/>
    </source>
</evidence>
<dbReference type="GO" id="GO:0015764">
    <property type="term" value="P:N-acetylglucosamine transport"/>
    <property type="evidence" value="ECO:0007669"/>
    <property type="project" value="TreeGrafter"/>
</dbReference>
<evidence type="ECO:0000313" key="7">
    <source>
        <dbReference type="EMBL" id="EEH63610.1"/>
    </source>
</evidence>
<feature type="domain" description="PTS EIIB type-1" evidence="6">
    <location>
        <begin position="2"/>
        <end position="78"/>
    </location>
</feature>
<dbReference type="InterPro" id="IPR050429">
    <property type="entry name" value="PTS_Glucose_EIICBA"/>
</dbReference>
<dbReference type="GO" id="GO:0009401">
    <property type="term" value="P:phosphoenolpyruvate-dependent sugar phosphotransferase system"/>
    <property type="evidence" value="ECO:0007669"/>
    <property type="project" value="UniProtKB-KW"/>
</dbReference>
<evidence type="ECO:0000256" key="2">
    <source>
        <dbReference type="ARBA" id="ARBA00022597"/>
    </source>
</evidence>
<keyword evidence="2" id="KW-0762">Sugar transport</keyword>
<dbReference type="InterPro" id="IPR036878">
    <property type="entry name" value="Glu_permease_IIB"/>
</dbReference>
<evidence type="ECO:0000256" key="1">
    <source>
        <dbReference type="ARBA" id="ARBA00022448"/>
    </source>
</evidence>
<dbReference type="Proteomes" id="UP000010301">
    <property type="component" value="Unassembled WGS sequence"/>
</dbReference>
<proteinExistence type="predicted"/>
<dbReference type="GO" id="GO:0090563">
    <property type="term" value="F:protein-phosphocysteine-sugar phosphotransferase activity"/>
    <property type="evidence" value="ECO:0007669"/>
    <property type="project" value="TreeGrafter"/>
</dbReference>
<keyword evidence="3" id="KW-0808">Transferase</keyword>
<comment type="caution">
    <text evidence="7">The sequence shown here is derived from an EMBL/GenBank/DDBJ whole genome shotgun (WGS) entry which is preliminary data.</text>
</comment>
<keyword evidence="1" id="KW-0813">Transport</keyword>
<accession>C0W1C1</accession>
<dbReference type="Gene3D" id="3.30.1360.60">
    <property type="entry name" value="Glucose permease domain IIB"/>
    <property type="match status" value="1"/>
</dbReference>
<keyword evidence="8" id="KW-1185">Reference proteome</keyword>
<evidence type="ECO:0000256" key="5">
    <source>
        <dbReference type="PROSITE-ProRule" id="PRU00421"/>
    </source>
</evidence>
<name>C0W1C1_9ACTO</name>
<keyword evidence="4" id="KW-0598">Phosphotransferase system</keyword>
<dbReference type="RefSeq" id="WP_006546381.1">
    <property type="nucleotide sequence ID" value="NZ_DS999541.1"/>
</dbReference>
<dbReference type="STRING" id="525245.HMPREF0044_1211"/>
<dbReference type="GO" id="GO:0016301">
    <property type="term" value="F:kinase activity"/>
    <property type="evidence" value="ECO:0007669"/>
    <property type="project" value="UniProtKB-KW"/>
</dbReference>
<evidence type="ECO:0000259" key="6">
    <source>
        <dbReference type="PROSITE" id="PS51098"/>
    </source>
</evidence>
<dbReference type="OrthoDB" id="2045873at2"/>
<dbReference type="HOGENOM" id="CLU_012312_8_4_11"/>
<dbReference type="PANTHER" id="PTHR30009:SF4">
    <property type="entry name" value="PTS SYSTEM N-ACETYLGLUCOSAMINE-SPECIFIC EIICBA COMPONENT"/>
    <property type="match status" value="1"/>
</dbReference>
<dbReference type="AlphaFoldDB" id="C0W1C1"/>
<feature type="active site" description="Phosphocysteine intermediate; for EIIB activity" evidence="5">
    <location>
        <position position="24"/>
    </location>
</feature>
<sequence length="78" mass="8491">MTQKALQLIAGLGGTSNLIELEPCLMRIRAHVKNPHLVNEQLIRETNPLAVVCSGNYVQIVTGPDADGVVAQMQRELI</sequence>
<reference evidence="7 8" key="1">
    <citation type="submission" date="2009-01" db="EMBL/GenBank/DDBJ databases">
        <authorList>
            <person name="Qin X."/>
            <person name="Bachman B."/>
            <person name="Battles P."/>
            <person name="Bell A."/>
            <person name="Bess C."/>
            <person name="Bickham C."/>
            <person name="Chaboub L."/>
            <person name="Chen D."/>
            <person name="Coyle M."/>
            <person name="Deiros D.R."/>
            <person name="Dinh H."/>
            <person name="Forbes L."/>
            <person name="Fowler G."/>
            <person name="Francisco L."/>
            <person name="Fu Q."/>
            <person name="Gubbala S."/>
            <person name="Hale W."/>
            <person name="Han Y."/>
            <person name="Hemphill L."/>
            <person name="Highlander S.K."/>
            <person name="Hirani K."/>
            <person name="Hogues M."/>
            <person name="Jackson L."/>
            <person name="Jakkamsetti A."/>
            <person name="Javaid M."/>
            <person name="Jiang H."/>
            <person name="Korchina V."/>
            <person name="Kovar C."/>
            <person name="Lara F."/>
            <person name="Lee S."/>
            <person name="Mata R."/>
            <person name="Mathew T."/>
            <person name="Moen C."/>
            <person name="Morales K."/>
            <person name="Munidasa M."/>
            <person name="Nazareth L."/>
            <person name="Ngo R."/>
            <person name="Nguyen L."/>
            <person name="Okwuonu G."/>
            <person name="Ongeri F."/>
            <person name="Patil S."/>
            <person name="Petrosino J."/>
            <person name="Pham C."/>
            <person name="Pham P."/>
            <person name="Pu L.-L."/>
            <person name="Puazo M."/>
            <person name="Raj R."/>
            <person name="Reid J."/>
            <person name="Rouhana J."/>
            <person name="Saada N."/>
            <person name="Shang Y."/>
            <person name="Simmons D."/>
            <person name="Thornton R."/>
            <person name="Warren J."/>
            <person name="Weissenberger G."/>
            <person name="Zhang J."/>
            <person name="Zhang L."/>
            <person name="Zhou C."/>
            <person name="Zhu D."/>
            <person name="Muzny D."/>
            <person name="Worley K."/>
            <person name="Gibbs R."/>
        </authorList>
    </citation>
    <scope>NUCLEOTIDE SEQUENCE [LARGE SCALE GENOMIC DNA]</scope>
    <source>
        <strain evidence="7 8">DSM 15436</strain>
    </source>
</reference>
<dbReference type="PROSITE" id="PS51098">
    <property type="entry name" value="PTS_EIIB_TYPE_1"/>
    <property type="match status" value="1"/>
</dbReference>
<protein>
    <recommendedName>
        <fullName evidence="6">PTS EIIB type-1 domain-containing protein</fullName>
    </recommendedName>
</protein>
<dbReference type="SUPFAM" id="SSF55604">
    <property type="entry name" value="Glucose permease domain IIB"/>
    <property type="match status" value="1"/>
</dbReference>